<dbReference type="InterPro" id="IPR036514">
    <property type="entry name" value="SGNH_hydro_sf"/>
</dbReference>
<sequence length="251" mass="29019">MKKGIFLDLLEKQNEISDIARQEISQDLKLHPNFAQYYFDQAKRAGNSKEFSLKSVDFTANILTDKTALFLGSNLTYGLSSLGESFVDYLWQKDGLIGIKDVENNTFLTHQDSFQKGDSYISRFQKDLKFYDPEVLVIEISNKDLDENIALGDISDKHYDTQTIIGALEYLISQTELLWRCPIIVYLNYKNNAKKHAQLAEKVLQLEQKKRISVIDFSSDKAISSQPTRREFRDIWLPQFENELKEVLKNG</sequence>
<gene>
    <name evidence="1" type="ORF">BN55_03645</name>
</gene>
<dbReference type="EMBL" id="CAKE01000001">
    <property type="protein sequence ID" value="CCI81016.1"/>
    <property type="molecule type" value="Genomic_DNA"/>
</dbReference>
<dbReference type="Proteomes" id="UP000009320">
    <property type="component" value="Unassembled WGS sequence"/>
</dbReference>
<dbReference type="SUPFAM" id="SSF52266">
    <property type="entry name" value="SGNH hydrolase"/>
    <property type="match status" value="1"/>
</dbReference>
<dbReference type="GeneID" id="82846297"/>
<organism evidence="1 2">
    <name type="scientific">Lactobacillus hominis DSM 23910 = CRBIP 24.179</name>
    <dbReference type="NCBI Taxonomy" id="1423758"/>
    <lineage>
        <taxon>Bacteria</taxon>
        <taxon>Bacillati</taxon>
        <taxon>Bacillota</taxon>
        <taxon>Bacilli</taxon>
        <taxon>Lactobacillales</taxon>
        <taxon>Lactobacillaceae</taxon>
        <taxon>Lactobacillus</taxon>
    </lineage>
</organism>
<proteinExistence type="predicted"/>
<comment type="caution">
    <text evidence="1">The sequence shown here is derived from an EMBL/GenBank/DDBJ whole genome shotgun (WGS) entry which is preliminary data.</text>
</comment>
<dbReference type="eggNOG" id="COG2755">
    <property type="taxonomic scope" value="Bacteria"/>
</dbReference>
<dbReference type="STRING" id="1423758.FC41_GL000222"/>
<reference evidence="1 2" key="1">
    <citation type="submission" date="2012-06" db="EMBL/GenBank/DDBJ databases">
        <title>Draft Genome Sequence of Lactobacillus hominis Strain CRBIP 24.179T, isolated from human intestine.</title>
        <authorList>
            <person name="Cousin S."/>
            <person name="Ma L."/>
            <person name="Bizet C."/>
            <person name="Loux V."/>
            <person name="Bouchier C."/>
            <person name="Clermont D."/>
            <person name="Creno S."/>
        </authorList>
    </citation>
    <scope>NUCLEOTIDE SEQUENCE [LARGE SCALE GENOMIC DNA]</scope>
    <source>
        <strain evidence="2">CRBIP 24.179T</strain>
    </source>
</reference>
<evidence type="ECO:0000313" key="2">
    <source>
        <dbReference type="Proteomes" id="UP000009320"/>
    </source>
</evidence>
<name>I7JU62_9LACO</name>
<dbReference type="AlphaFoldDB" id="I7JU62"/>
<keyword evidence="2" id="KW-1185">Reference proteome</keyword>
<accession>I7JU62</accession>
<dbReference type="Gene3D" id="3.40.50.1110">
    <property type="entry name" value="SGNH hydrolase"/>
    <property type="match status" value="1"/>
</dbReference>
<dbReference type="PATRIC" id="fig|1423758.3.peg.226"/>
<dbReference type="RefSeq" id="WP_008469613.1">
    <property type="nucleotide sequence ID" value="NZ_AYZP01000001.1"/>
</dbReference>
<protein>
    <submittedName>
        <fullName evidence="1">Acyl-coa thioesterase</fullName>
    </submittedName>
</protein>
<dbReference type="OrthoDB" id="2394030at2"/>
<evidence type="ECO:0000313" key="1">
    <source>
        <dbReference type="EMBL" id="CCI81016.1"/>
    </source>
</evidence>